<evidence type="ECO:0000313" key="2">
    <source>
        <dbReference type="EMBL" id="GAA0173942.1"/>
    </source>
</evidence>
<keyword evidence="3" id="KW-1185">Reference proteome</keyword>
<proteinExistence type="predicted"/>
<organism evidence="2 3">
    <name type="scientific">Lithospermum erythrorhizon</name>
    <name type="common">Purple gromwell</name>
    <name type="synonym">Lithospermum officinale var. erythrorhizon</name>
    <dbReference type="NCBI Taxonomy" id="34254"/>
    <lineage>
        <taxon>Eukaryota</taxon>
        <taxon>Viridiplantae</taxon>
        <taxon>Streptophyta</taxon>
        <taxon>Embryophyta</taxon>
        <taxon>Tracheophyta</taxon>
        <taxon>Spermatophyta</taxon>
        <taxon>Magnoliopsida</taxon>
        <taxon>eudicotyledons</taxon>
        <taxon>Gunneridae</taxon>
        <taxon>Pentapetalae</taxon>
        <taxon>asterids</taxon>
        <taxon>lamiids</taxon>
        <taxon>Boraginales</taxon>
        <taxon>Boraginaceae</taxon>
        <taxon>Boraginoideae</taxon>
        <taxon>Lithospermeae</taxon>
        <taxon>Lithospermum</taxon>
    </lineage>
</organism>
<dbReference type="Proteomes" id="UP001454036">
    <property type="component" value="Unassembled WGS sequence"/>
</dbReference>
<evidence type="ECO:0000256" key="1">
    <source>
        <dbReference type="SAM" id="MobiDB-lite"/>
    </source>
</evidence>
<dbReference type="EMBL" id="BAABME010008837">
    <property type="protein sequence ID" value="GAA0173942.1"/>
    <property type="molecule type" value="Genomic_DNA"/>
</dbReference>
<gene>
    <name evidence="2" type="ORF">LIER_27442</name>
</gene>
<accession>A0AAV3RFZ2</accession>
<protein>
    <submittedName>
        <fullName evidence="2">Uncharacterized protein</fullName>
    </submittedName>
</protein>
<evidence type="ECO:0000313" key="3">
    <source>
        <dbReference type="Proteomes" id="UP001454036"/>
    </source>
</evidence>
<sequence length="147" mass="16187">MKQVEAHIDIQEEASVETNEQHVTYTVKQGGNFVDLQGPQQGAQVFERACCSTVAAGNEGQLLKHDDCGPSTAQVTGRWAEIHGEISSVGFSTPEKACNFTKVSTPSSWADQVEEEERQEKERSTTSQGIPFFETVDVSMEIHKEIV</sequence>
<comment type="caution">
    <text evidence="2">The sequence shown here is derived from an EMBL/GenBank/DDBJ whole genome shotgun (WGS) entry which is preliminary data.</text>
</comment>
<dbReference type="AlphaFoldDB" id="A0AAV3RFZ2"/>
<reference evidence="2 3" key="1">
    <citation type="submission" date="2024-01" db="EMBL/GenBank/DDBJ databases">
        <title>The complete chloroplast genome sequence of Lithospermum erythrorhizon: insights into the phylogenetic relationship among Boraginaceae species and the maternal lineages of purple gromwells.</title>
        <authorList>
            <person name="Okada T."/>
            <person name="Watanabe K."/>
        </authorList>
    </citation>
    <scope>NUCLEOTIDE SEQUENCE [LARGE SCALE GENOMIC DNA]</scope>
</reference>
<name>A0AAV3RFZ2_LITER</name>
<feature type="region of interest" description="Disordered" evidence="1">
    <location>
        <begin position="102"/>
        <end position="129"/>
    </location>
</feature>